<feature type="chain" id="PRO_5045390249" description="GH29D-like beta-sandwich domain-containing protein" evidence="1">
    <location>
        <begin position="27"/>
        <end position="766"/>
    </location>
</feature>
<reference evidence="3 4" key="1">
    <citation type="journal article" date="2019" name="Int. J. Syst. Evol. Microbiol.">
        <title>The Global Catalogue of Microorganisms (GCM) 10K type strain sequencing project: providing services to taxonomists for standard genome sequencing and annotation.</title>
        <authorList>
            <consortium name="The Broad Institute Genomics Platform"/>
            <consortium name="The Broad Institute Genome Sequencing Center for Infectious Disease"/>
            <person name="Wu L."/>
            <person name="Ma J."/>
        </authorList>
    </citation>
    <scope>NUCLEOTIDE SEQUENCE [LARGE SCALE GENOMIC DNA]</scope>
    <source>
        <strain evidence="3 4">JCM 14304</strain>
    </source>
</reference>
<comment type="caution">
    <text evidence="3">The sequence shown here is derived from an EMBL/GenBank/DDBJ whole genome shotgun (WGS) entry which is preliminary data.</text>
</comment>
<dbReference type="SUPFAM" id="SSF51445">
    <property type="entry name" value="(Trans)glycosidases"/>
    <property type="match status" value="1"/>
</dbReference>
<evidence type="ECO:0000259" key="2">
    <source>
        <dbReference type="Pfam" id="PF13290"/>
    </source>
</evidence>
<evidence type="ECO:0000313" key="4">
    <source>
        <dbReference type="Proteomes" id="UP001500190"/>
    </source>
</evidence>
<accession>A0ABN2EGP3</accession>
<gene>
    <name evidence="3" type="ORF">GCM10009742_65780</name>
</gene>
<protein>
    <recommendedName>
        <fullName evidence="2">GH29D-like beta-sandwich domain-containing protein</fullName>
    </recommendedName>
</protein>
<feature type="signal peptide" evidence="1">
    <location>
        <begin position="1"/>
        <end position="26"/>
    </location>
</feature>
<dbReference type="InterPro" id="IPR017853">
    <property type="entry name" value="GH"/>
</dbReference>
<dbReference type="Proteomes" id="UP001500190">
    <property type="component" value="Unassembled WGS sequence"/>
</dbReference>
<feature type="domain" description="GH29D-like beta-sandwich" evidence="2">
    <location>
        <begin position="227"/>
        <end position="291"/>
    </location>
</feature>
<name>A0ABN2EGP3_9ACTN</name>
<dbReference type="EMBL" id="BAAAND010000012">
    <property type="protein sequence ID" value="GAA1606980.1"/>
    <property type="molecule type" value="Genomic_DNA"/>
</dbReference>
<dbReference type="Pfam" id="PF13290">
    <property type="entry name" value="CHB_HEX_C_1"/>
    <property type="match status" value="1"/>
</dbReference>
<keyword evidence="1" id="KW-0732">Signal</keyword>
<sequence>MKIRPLSAGLALVVLCAIATPPTVQAFSLSPAAPAEAAPPVGCTPAPANPTTDNVADYRLDTNVVAPGRWSYQSVSGDTTSLLNKGGSGAFAADEWAADLKKPEHAWFVKADGSIGTDYRSISETYTVADQADGKTVHVRGSFSSPGGRFRVLLAHDGDSAKVAGPFTELYTYSGKAASFDLNLVAAKGDDILFVSDQVSTWWVPGKLKASITTELAPETAPVTATPGPGAVMSGTTVRLASSTPDACITYTTDGTDPAASTTAQPYTAPIAITADTDLKAVAGATGDAPSVVADLPFVLEEPFRAFAGENQGTQTGLVAGMQWDRMDFDWGSVEPKKGQIDQAALAEYVRQFTLAKAHGITILPVLAYTAGWAANRTGYTYDFHGKTYEYGAVTSENNGRFTRNLTVKQNGEVLSSKDVQTSIGRTPPQNPDDWKNYVKLAVDTLKPLGITYFQIWNEAYPGSGFWEGGMDQYMTDIHLPAVQVLHDNGVKAVYGGWICGAPLSEYVALLDKYKAWQGIDVFDMHYMPIGTMQTIYAAAQKRGVKDPSVWQTEIGFTTEDKFVADVYPRAFHWALSKGGNNLDRFKLLYFAEWAPDDPNAFGYNRTLRNGNSLSPKGKTLTTLAGLLRGAKAETYDNFSTTPELRPELNEALSTANGFRLDDKRVVLAIDLKRQNQADIFEDPNTGDTIHLNFGEPTMSVTFRNVGNVKSLERVDLYGNRTPLRWKSVGRNQVQVEVPIIDPDETVKALNQTENEDVFYLSLQQN</sequence>
<dbReference type="InterPro" id="IPR059177">
    <property type="entry name" value="GH29D-like_dom"/>
</dbReference>
<evidence type="ECO:0000313" key="3">
    <source>
        <dbReference type="EMBL" id="GAA1606980.1"/>
    </source>
</evidence>
<evidence type="ECO:0000256" key="1">
    <source>
        <dbReference type="SAM" id="SignalP"/>
    </source>
</evidence>
<keyword evidence="4" id="KW-1185">Reference proteome</keyword>
<organism evidence="3 4">
    <name type="scientific">Kribbella karoonensis</name>
    <dbReference type="NCBI Taxonomy" id="324851"/>
    <lineage>
        <taxon>Bacteria</taxon>
        <taxon>Bacillati</taxon>
        <taxon>Actinomycetota</taxon>
        <taxon>Actinomycetes</taxon>
        <taxon>Propionibacteriales</taxon>
        <taxon>Kribbellaceae</taxon>
        <taxon>Kribbella</taxon>
    </lineage>
</organism>
<proteinExistence type="predicted"/>
<dbReference type="Gene3D" id="3.20.20.80">
    <property type="entry name" value="Glycosidases"/>
    <property type="match status" value="1"/>
</dbReference>